<dbReference type="InterPro" id="IPR008979">
    <property type="entry name" value="Galactose-bd-like_sf"/>
</dbReference>
<feature type="transmembrane region" description="Helical" evidence="4">
    <location>
        <begin position="36"/>
        <end position="53"/>
    </location>
</feature>
<evidence type="ECO:0000313" key="6">
    <source>
        <dbReference type="Proteomes" id="UP000695022"/>
    </source>
</evidence>
<accession>A0ABM1EHK9</accession>
<feature type="domain" description="Laminin N-terminal" evidence="5">
    <location>
        <begin position="67"/>
        <end position="306"/>
    </location>
</feature>
<keyword evidence="2" id="KW-0424">Laminin EGF-like domain</keyword>
<gene>
    <name evidence="7" type="primary">LOC106812345</name>
</gene>
<dbReference type="SUPFAM" id="SSF49785">
    <property type="entry name" value="Galactose-binding domain-like"/>
    <property type="match status" value="1"/>
</dbReference>
<evidence type="ECO:0000256" key="2">
    <source>
        <dbReference type="ARBA" id="ARBA00023292"/>
    </source>
</evidence>
<name>A0ABM1EHK9_PRICU</name>
<dbReference type="SMART" id="SM00136">
    <property type="entry name" value="LamNT"/>
    <property type="match status" value="1"/>
</dbReference>
<keyword evidence="1" id="KW-1015">Disulfide bond</keyword>
<dbReference type="InterPro" id="IPR008211">
    <property type="entry name" value="Laminin_N"/>
</dbReference>
<feature type="region of interest" description="Disordered" evidence="3">
    <location>
        <begin position="1"/>
        <end position="24"/>
    </location>
</feature>
<keyword evidence="4" id="KW-0812">Transmembrane</keyword>
<keyword evidence="6" id="KW-1185">Reference proteome</keyword>
<dbReference type="Pfam" id="PF00055">
    <property type="entry name" value="Laminin_N"/>
    <property type="match status" value="1"/>
</dbReference>
<evidence type="ECO:0000259" key="5">
    <source>
        <dbReference type="PROSITE" id="PS51117"/>
    </source>
</evidence>
<reference evidence="7" key="1">
    <citation type="submission" date="2025-08" db="UniProtKB">
        <authorList>
            <consortium name="RefSeq"/>
        </authorList>
    </citation>
    <scope>IDENTIFICATION</scope>
</reference>
<protein>
    <submittedName>
        <fullName evidence="7">Laminin subunit gamma-1-like</fullName>
    </submittedName>
</protein>
<keyword evidence="4" id="KW-1133">Transmembrane helix</keyword>
<dbReference type="PANTHER" id="PTHR10574">
    <property type="entry name" value="NETRIN/LAMININ-RELATED"/>
    <property type="match status" value="1"/>
</dbReference>
<evidence type="ECO:0000256" key="3">
    <source>
        <dbReference type="SAM" id="MobiDB-lite"/>
    </source>
</evidence>
<dbReference type="PANTHER" id="PTHR10574:SF435">
    <property type="entry name" value="LAMININ SUBUNIT GAMMA-1"/>
    <property type="match status" value="1"/>
</dbReference>
<sequence length="306" mass="34595">MQSGEPGTRTMAVREMSGHTKSPSNGCYSLRSRRNLIFFVFVIYLGCIPRHALAQRPESECYLSDGRPQRCIPEFVNAAFQRPVEATNTCGANNRIEYCLQTGHTGQPASCHWCDARDPTRSHPAAYLTDFNNNRNVTYWQSETIYQGVQHPNSVNLTLHLGKTFEVVYVRLKFYTSRPESFAIYKSMSTDGEWVPYQYYSSSCQRTYGEKLEEPVTEEEETKAICTDDFSDISPLTGGNVAFATLEGRPHAYHFDTSPVLQKWVSASVIRITLDRINTFGDEIFGDANVLKSYYYAVSDLSVGGR</sequence>
<proteinExistence type="predicted"/>
<dbReference type="Proteomes" id="UP000695022">
    <property type="component" value="Unplaced"/>
</dbReference>
<dbReference type="GeneID" id="106812345"/>
<dbReference type="RefSeq" id="XP_014671680.1">
    <property type="nucleotide sequence ID" value="XM_014816194.1"/>
</dbReference>
<keyword evidence="4" id="KW-0472">Membrane</keyword>
<evidence type="ECO:0000256" key="1">
    <source>
        <dbReference type="ARBA" id="ARBA00023157"/>
    </source>
</evidence>
<organism evidence="6 7">
    <name type="scientific">Priapulus caudatus</name>
    <name type="common">Priapulid worm</name>
    <dbReference type="NCBI Taxonomy" id="37621"/>
    <lineage>
        <taxon>Eukaryota</taxon>
        <taxon>Metazoa</taxon>
        <taxon>Ecdysozoa</taxon>
        <taxon>Scalidophora</taxon>
        <taxon>Priapulida</taxon>
        <taxon>Priapulimorpha</taxon>
        <taxon>Priapulimorphida</taxon>
        <taxon>Priapulidae</taxon>
        <taxon>Priapulus</taxon>
    </lineage>
</organism>
<dbReference type="InterPro" id="IPR050440">
    <property type="entry name" value="Laminin/Netrin_ECM"/>
</dbReference>
<evidence type="ECO:0000313" key="7">
    <source>
        <dbReference type="RefSeq" id="XP_014671680.1"/>
    </source>
</evidence>
<dbReference type="PROSITE" id="PS51117">
    <property type="entry name" value="LAMININ_NTER"/>
    <property type="match status" value="1"/>
</dbReference>
<evidence type="ECO:0000256" key="4">
    <source>
        <dbReference type="SAM" id="Phobius"/>
    </source>
</evidence>
<dbReference type="Gene3D" id="2.60.120.260">
    <property type="entry name" value="Galactose-binding domain-like"/>
    <property type="match status" value="1"/>
</dbReference>